<evidence type="ECO:0000256" key="1">
    <source>
        <dbReference type="SAM" id="MobiDB-lite"/>
    </source>
</evidence>
<reference evidence="2" key="1">
    <citation type="submission" date="2016-10" db="EMBL/GenBank/DDBJ databases">
        <authorList>
            <person name="Benchimol M."/>
            <person name="Almeida L.G."/>
            <person name="Vasconcelos A.T."/>
            <person name="Perreira-Neves A."/>
            <person name="Rosa I.A."/>
            <person name="Tasca T."/>
            <person name="Bogo M.R."/>
            <person name="de Souza W."/>
        </authorList>
    </citation>
    <scope>NUCLEOTIDE SEQUENCE [LARGE SCALE GENOMIC DNA]</scope>
    <source>
        <strain evidence="2">K</strain>
    </source>
</reference>
<dbReference type="Proteomes" id="UP000179807">
    <property type="component" value="Unassembled WGS sequence"/>
</dbReference>
<dbReference type="EMBL" id="MLAK01000911">
    <property type="protein sequence ID" value="OHT01464.1"/>
    <property type="molecule type" value="Genomic_DNA"/>
</dbReference>
<evidence type="ECO:0000313" key="2">
    <source>
        <dbReference type="EMBL" id="OHT01464.1"/>
    </source>
</evidence>
<dbReference type="Pfam" id="PF04749">
    <property type="entry name" value="PLAC8"/>
    <property type="match status" value="1"/>
</dbReference>
<accession>A0A1J4JSQ5</accession>
<dbReference type="VEuPathDB" id="TrichDB:TRFO_31736"/>
<gene>
    <name evidence="2" type="ORF">TRFO_31736</name>
</gene>
<protein>
    <submittedName>
        <fullName evidence="2">Uncharacterized protein</fullName>
    </submittedName>
</protein>
<evidence type="ECO:0000313" key="3">
    <source>
        <dbReference type="Proteomes" id="UP000179807"/>
    </source>
</evidence>
<dbReference type="AlphaFoldDB" id="A0A1J4JSQ5"/>
<dbReference type="GeneID" id="94842809"/>
<name>A0A1J4JSQ5_9EUKA</name>
<feature type="compositionally biased region" description="Low complexity" evidence="1">
    <location>
        <begin position="128"/>
        <end position="139"/>
    </location>
</feature>
<sequence length="187" mass="20924">MSDFSTGLCDCFSDCGVCIYVTCCIECAVADNWARSRREDCSLCHLIAFSHPVWTRDNIRMMLGQREKQYAGDCLVYTFCTPCAVCQDARELKNNRNGNNINYRNNNNNSPREQPLLADGDQPPPYQPGVVLQPQQIVQPMPPQPVFIAQPNFDPSAQYQQPPAGYAPPPPPMYPQPVYVAAPPPQE</sequence>
<dbReference type="OrthoDB" id="1045822at2759"/>
<feature type="region of interest" description="Disordered" evidence="1">
    <location>
        <begin position="96"/>
        <end position="187"/>
    </location>
</feature>
<feature type="compositionally biased region" description="Pro residues" evidence="1">
    <location>
        <begin position="165"/>
        <end position="175"/>
    </location>
</feature>
<dbReference type="PANTHER" id="PTHR15907">
    <property type="entry name" value="DUF614 FAMILY PROTEIN-RELATED"/>
    <property type="match status" value="1"/>
</dbReference>
<feature type="compositionally biased region" description="Low complexity" evidence="1">
    <location>
        <begin position="96"/>
        <end position="109"/>
    </location>
</feature>
<dbReference type="NCBIfam" id="TIGR01571">
    <property type="entry name" value="A_thal_Cys_rich"/>
    <property type="match status" value="1"/>
</dbReference>
<dbReference type="InterPro" id="IPR006461">
    <property type="entry name" value="PLAC_motif_containing"/>
</dbReference>
<dbReference type="RefSeq" id="XP_068354600.1">
    <property type="nucleotide sequence ID" value="XM_068508105.1"/>
</dbReference>
<organism evidence="2 3">
    <name type="scientific">Tritrichomonas foetus</name>
    <dbReference type="NCBI Taxonomy" id="1144522"/>
    <lineage>
        <taxon>Eukaryota</taxon>
        <taxon>Metamonada</taxon>
        <taxon>Parabasalia</taxon>
        <taxon>Tritrichomonadida</taxon>
        <taxon>Tritrichomonadidae</taxon>
        <taxon>Tritrichomonas</taxon>
    </lineage>
</organism>
<comment type="caution">
    <text evidence="2">The sequence shown here is derived from an EMBL/GenBank/DDBJ whole genome shotgun (WGS) entry which is preliminary data.</text>
</comment>
<proteinExistence type="predicted"/>
<feature type="compositionally biased region" description="Low complexity" evidence="1">
    <location>
        <begin position="155"/>
        <end position="164"/>
    </location>
</feature>
<keyword evidence="3" id="KW-1185">Reference proteome</keyword>